<reference evidence="1 2" key="2">
    <citation type="submission" date="2016-05" db="EMBL/GenBank/DDBJ databases">
        <title>Lineage-specific infection strategies underlie the spectrum of fungal disease in amphibians.</title>
        <authorList>
            <person name="Cuomo C.A."/>
            <person name="Farrer R.A."/>
            <person name="James T."/>
            <person name="Longcore J."/>
            <person name="Birren B."/>
        </authorList>
    </citation>
    <scope>NUCLEOTIDE SEQUENCE [LARGE SCALE GENOMIC DNA]</scope>
    <source>
        <strain evidence="1 2">JEL423</strain>
    </source>
</reference>
<reference evidence="1 2" key="1">
    <citation type="submission" date="2006-10" db="EMBL/GenBank/DDBJ databases">
        <title>The Genome Sequence of Batrachochytrium dendrobatidis JEL423.</title>
        <authorList>
            <consortium name="The Broad Institute Genome Sequencing Platform"/>
            <person name="Birren B."/>
            <person name="Lander E."/>
            <person name="Galagan J."/>
            <person name="Cuomo C."/>
            <person name="Devon K."/>
            <person name="Jaffe D."/>
            <person name="Butler J."/>
            <person name="Alvarez P."/>
            <person name="Gnerre S."/>
            <person name="Grabherr M."/>
            <person name="Kleber M."/>
            <person name="Mauceli E."/>
            <person name="Brockman W."/>
            <person name="Young S."/>
            <person name="LaButti K."/>
            <person name="Sykes S."/>
            <person name="DeCaprio D."/>
            <person name="Crawford M."/>
            <person name="Koehrsen M."/>
            <person name="Engels R."/>
            <person name="Montgomery P."/>
            <person name="Pearson M."/>
            <person name="Howarth C."/>
            <person name="Larson L."/>
            <person name="White J."/>
            <person name="O'Leary S."/>
            <person name="Kodira C."/>
            <person name="Zeng Q."/>
            <person name="Yandava C."/>
            <person name="Alvarado L."/>
            <person name="Longcore J."/>
            <person name="James T."/>
        </authorList>
    </citation>
    <scope>NUCLEOTIDE SEQUENCE [LARGE SCALE GENOMIC DNA]</scope>
    <source>
        <strain evidence="1 2">JEL423</strain>
    </source>
</reference>
<gene>
    <name evidence="1" type="ORF">BDEG_25101</name>
</gene>
<dbReference type="OrthoDB" id="17089at2759"/>
<sequence>MSIARQAIRLVSRKLEHQHHVCIQPSTPILRIYTIQYRSMTSTLQPKQTPTSDFDSLQNKVVHKANIEISAASTPTPTIDINSIDASTPTLRQPPVFKGTVNLLDRLDSQRSKRREAIEHAKQAQKLLDAQRKSKPLSQRTPMDFINQDENTRDREKLVKEAFSGGYWKDLREVSRKGAKLWEAPEKIRSGQYSHLVPNVSGTLMNGEKTDIMSYVSRHKVTLVVFFFNAFGEQQTRSFVNPFMQEFKTHSDIDLLIVNVEEKLFRAPVLWLSRPYVKWNVPKELRQRYMIHYGDMKDKRTECGMVNTVLGWVNLVDSSGKIRWQAHGEATPKELAAVSNLAKTMLHIL</sequence>
<evidence type="ECO:0000313" key="1">
    <source>
        <dbReference type="EMBL" id="OAJ41518.1"/>
    </source>
</evidence>
<proteinExistence type="predicted"/>
<organism evidence="1 2">
    <name type="scientific">Batrachochytrium dendrobatidis (strain JEL423)</name>
    <dbReference type="NCBI Taxonomy" id="403673"/>
    <lineage>
        <taxon>Eukaryota</taxon>
        <taxon>Fungi</taxon>
        <taxon>Fungi incertae sedis</taxon>
        <taxon>Chytridiomycota</taxon>
        <taxon>Chytridiomycota incertae sedis</taxon>
        <taxon>Chytridiomycetes</taxon>
        <taxon>Rhizophydiales</taxon>
        <taxon>Rhizophydiales incertae sedis</taxon>
        <taxon>Batrachochytrium</taxon>
    </lineage>
</organism>
<dbReference type="Proteomes" id="UP000077115">
    <property type="component" value="Unassembled WGS sequence"/>
</dbReference>
<dbReference type="GO" id="GO:0005743">
    <property type="term" value="C:mitochondrial inner membrane"/>
    <property type="evidence" value="ECO:0007669"/>
    <property type="project" value="TreeGrafter"/>
</dbReference>
<dbReference type="AlphaFoldDB" id="A0A177WN18"/>
<accession>A0A177WN18</accession>
<evidence type="ECO:0000313" key="2">
    <source>
        <dbReference type="Proteomes" id="UP000077115"/>
    </source>
</evidence>
<dbReference type="eggNOG" id="KOG4614">
    <property type="taxonomic scope" value="Eukaryota"/>
</dbReference>
<dbReference type="STRING" id="403673.A0A177WN18"/>
<dbReference type="InterPro" id="IPR007849">
    <property type="entry name" value="ATP10"/>
</dbReference>
<dbReference type="PANTHER" id="PTHR28106:SF1">
    <property type="entry name" value="MITOCHONDRIAL ATPASE COMPLEX SUBUNIT ATP10"/>
    <property type="match status" value="1"/>
</dbReference>
<dbReference type="PANTHER" id="PTHR28106">
    <property type="entry name" value="MITOCHONDRIAL ATPASE COMPLEX SUBUNIT ATP10"/>
    <property type="match status" value="1"/>
</dbReference>
<dbReference type="VEuPathDB" id="FungiDB:BDEG_25101"/>
<protein>
    <submittedName>
        <fullName evidence="1">Uncharacterized protein</fullName>
    </submittedName>
</protein>
<name>A0A177WN18_BATDL</name>
<dbReference type="GO" id="GO:0033615">
    <property type="term" value="P:mitochondrial proton-transporting ATP synthase complex assembly"/>
    <property type="evidence" value="ECO:0007669"/>
    <property type="project" value="TreeGrafter"/>
</dbReference>
<dbReference type="Pfam" id="PF05176">
    <property type="entry name" value="ATP-synt_10"/>
    <property type="match status" value="1"/>
</dbReference>
<dbReference type="EMBL" id="DS022306">
    <property type="protein sequence ID" value="OAJ41518.1"/>
    <property type="molecule type" value="Genomic_DNA"/>
</dbReference>